<evidence type="ECO:0000256" key="1">
    <source>
        <dbReference type="SAM" id="MobiDB-lite"/>
    </source>
</evidence>
<keyword evidence="3" id="KW-1185">Reference proteome</keyword>
<dbReference type="EMBL" id="KZ084086">
    <property type="protein sequence ID" value="OSD08223.1"/>
    <property type="molecule type" value="Genomic_DNA"/>
</dbReference>
<evidence type="ECO:0008006" key="4">
    <source>
        <dbReference type="Google" id="ProtNLM"/>
    </source>
</evidence>
<dbReference type="STRING" id="1353009.A0A1Y2J5P0"/>
<accession>A0A1Y2J5P0</accession>
<proteinExistence type="predicted"/>
<name>A0A1Y2J5P0_TRAC3</name>
<organism evidence="2 3">
    <name type="scientific">Trametes coccinea (strain BRFM310)</name>
    <name type="common">Pycnoporus coccineus</name>
    <dbReference type="NCBI Taxonomy" id="1353009"/>
    <lineage>
        <taxon>Eukaryota</taxon>
        <taxon>Fungi</taxon>
        <taxon>Dikarya</taxon>
        <taxon>Basidiomycota</taxon>
        <taxon>Agaricomycotina</taxon>
        <taxon>Agaricomycetes</taxon>
        <taxon>Polyporales</taxon>
        <taxon>Polyporaceae</taxon>
        <taxon>Trametes</taxon>
    </lineage>
</organism>
<feature type="compositionally biased region" description="Low complexity" evidence="1">
    <location>
        <begin position="332"/>
        <end position="343"/>
    </location>
</feature>
<reference evidence="2 3" key="1">
    <citation type="journal article" date="2015" name="Biotechnol. Biofuels">
        <title>Enhanced degradation of softwood versus hardwood by the white-rot fungus Pycnoporus coccineus.</title>
        <authorList>
            <person name="Couturier M."/>
            <person name="Navarro D."/>
            <person name="Chevret D."/>
            <person name="Henrissat B."/>
            <person name="Piumi F."/>
            <person name="Ruiz-Duenas F.J."/>
            <person name="Martinez A.T."/>
            <person name="Grigoriev I.V."/>
            <person name="Riley R."/>
            <person name="Lipzen A."/>
            <person name="Berrin J.G."/>
            <person name="Master E.R."/>
            <person name="Rosso M.N."/>
        </authorList>
    </citation>
    <scope>NUCLEOTIDE SEQUENCE [LARGE SCALE GENOMIC DNA]</scope>
    <source>
        <strain evidence="2 3">BRFM310</strain>
    </source>
</reference>
<dbReference type="Proteomes" id="UP000193067">
    <property type="component" value="Unassembled WGS sequence"/>
</dbReference>
<dbReference type="AlphaFoldDB" id="A0A1Y2J5P0"/>
<protein>
    <recommendedName>
        <fullName evidence="4">Fungal-type protein kinase domain-containing protein</fullName>
    </recommendedName>
</protein>
<sequence>MLHLFLDVREGLFNSKHAKKTLPVAQRKVELEPVEVPGLYADFCTWNPELAERITEEVFKRALQFVKFRIPHRNLILLLATATEYIEAALHYCEISGRTIPNGVYTPEMLGWNVDLLPLVDIGHDPNGPRHPRFGTPPYASAKLLNVEPVRVDRWQTNLPPSEVIPDAIHDMESFFWVLLYLSMTHSGPGGVRREELVGELDADSSEVFELRTICHCFFDGPLEKIAWNKREPFRDYKSFEPLVLRHVHPYFEPLRPLLRRWWELLLLSYEFEGWEYYHNHVLVIELLERALEELETVEASKAEQHEQDSNAGMERDGYARKGIDPDIGIPSSQAQQVSALSSADEHQAKIAFDGIPEAENPKLVPHVRDMPSSPLSPTKKTRRIDE</sequence>
<dbReference type="OrthoDB" id="3268633at2759"/>
<feature type="compositionally biased region" description="Basic and acidic residues" evidence="1">
    <location>
        <begin position="300"/>
        <end position="325"/>
    </location>
</feature>
<gene>
    <name evidence="2" type="ORF">PYCCODRAFT_1472904</name>
</gene>
<evidence type="ECO:0000313" key="3">
    <source>
        <dbReference type="Proteomes" id="UP000193067"/>
    </source>
</evidence>
<feature type="region of interest" description="Disordered" evidence="1">
    <location>
        <begin position="300"/>
        <end position="387"/>
    </location>
</feature>
<evidence type="ECO:0000313" key="2">
    <source>
        <dbReference type="EMBL" id="OSD08223.1"/>
    </source>
</evidence>